<dbReference type="GO" id="GO:0005524">
    <property type="term" value="F:ATP binding"/>
    <property type="evidence" value="ECO:0007669"/>
    <property type="project" value="UniProtKB-UniRule"/>
</dbReference>
<dbReference type="GO" id="GO:0046872">
    <property type="term" value="F:metal ion binding"/>
    <property type="evidence" value="ECO:0007669"/>
    <property type="project" value="InterPro"/>
</dbReference>
<dbReference type="Pfam" id="PF02655">
    <property type="entry name" value="ATP-grasp_3"/>
    <property type="match status" value="1"/>
</dbReference>
<dbReference type="Proteomes" id="UP000251281">
    <property type="component" value="Unassembled WGS sequence"/>
</dbReference>
<evidence type="ECO:0000313" key="7">
    <source>
        <dbReference type="Proteomes" id="UP000251281"/>
    </source>
</evidence>
<dbReference type="InterPro" id="IPR052032">
    <property type="entry name" value="ATP-dep_AA_Ligase"/>
</dbReference>
<dbReference type="Gene3D" id="3.30.1490.20">
    <property type="entry name" value="ATP-grasp fold, A domain"/>
    <property type="match status" value="1"/>
</dbReference>
<dbReference type="Gene3D" id="3.30.470.20">
    <property type="entry name" value="ATP-grasp fold, B domain"/>
    <property type="match status" value="1"/>
</dbReference>
<dbReference type="InterPro" id="IPR048764">
    <property type="entry name" value="PylC_N"/>
</dbReference>
<keyword evidence="3 4" id="KW-0067">ATP-binding</keyword>
<organism evidence="6 7">
    <name type="scientific">Faecalibacterium prausnitzii</name>
    <dbReference type="NCBI Taxonomy" id="853"/>
    <lineage>
        <taxon>Bacteria</taxon>
        <taxon>Bacillati</taxon>
        <taxon>Bacillota</taxon>
        <taxon>Clostridia</taxon>
        <taxon>Eubacteriales</taxon>
        <taxon>Oscillospiraceae</taxon>
        <taxon>Faecalibacterium</taxon>
    </lineage>
</organism>
<evidence type="ECO:0000256" key="2">
    <source>
        <dbReference type="ARBA" id="ARBA00022741"/>
    </source>
</evidence>
<name>A0A329U5S9_9FIRM</name>
<keyword evidence="1" id="KW-0436">Ligase</keyword>
<dbReference type="PANTHER" id="PTHR43585">
    <property type="entry name" value="FUMIPYRROLE BIOSYNTHESIS PROTEIN C"/>
    <property type="match status" value="1"/>
</dbReference>
<accession>A0A329U5S9</accession>
<dbReference type="Pfam" id="PF21360">
    <property type="entry name" value="PylC-like_N"/>
    <property type="match status" value="1"/>
</dbReference>
<dbReference type="PANTHER" id="PTHR43585:SF2">
    <property type="entry name" value="ATP-GRASP ENZYME FSQD"/>
    <property type="match status" value="1"/>
</dbReference>
<dbReference type="Gene3D" id="3.40.50.20">
    <property type="match status" value="1"/>
</dbReference>
<dbReference type="InterPro" id="IPR011761">
    <property type="entry name" value="ATP-grasp"/>
</dbReference>
<dbReference type="EMBL" id="PRLD01000009">
    <property type="protein sequence ID" value="RAW56789.1"/>
    <property type="molecule type" value="Genomic_DNA"/>
</dbReference>
<dbReference type="PROSITE" id="PS50975">
    <property type="entry name" value="ATP_GRASP"/>
    <property type="match status" value="1"/>
</dbReference>
<reference evidence="6 7" key="1">
    <citation type="submission" date="2018-02" db="EMBL/GenBank/DDBJ databases">
        <title>Complete genome sequencing of Faecalibacterium prausnitzii strains isolated from the human gut.</title>
        <authorList>
            <person name="Fitzgerald B.C."/>
            <person name="Shkoporov A.N."/>
            <person name="Ross P.R."/>
            <person name="Hill C."/>
        </authorList>
    </citation>
    <scope>NUCLEOTIDE SEQUENCE [LARGE SCALE GENOMIC DNA]</scope>
    <source>
        <strain evidence="6 7">APC923/51-1</strain>
    </source>
</reference>
<evidence type="ECO:0000256" key="1">
    <source>
        <dbReference type="ARBA" id="ARBA00022598"/>
    </source>
</evidence>
<sequence>MNVMLTSVGRRAYMVKYFKEVLGNNGKVFVCNSDDKSIAFKYADEKVISPLIYDSNYIPFLLEYCKENRIDIVISLFDIDLLMLAKHKKQFEEIGTKVIVSDPSIVEVCNDKWKTYKFLTDNDFHAPMSFLDMNEVIEKISEGKLSYPIVVKPRYGCGSISVAIAYDEEDLRYLTKKANEDIANSYLKYESSVTTDKVIYQECLKGQEYGADIINDLTGKTQNVIVRKKLAMRSGETDIAQLVDEQNIKETLVRLGKTTKHIANMDCDIFMVNGIPYILEMNARFGGGYPFSHMGGCNLPKAIVEWAKGKTVDKDTISARTGITGYKEIYITEI</sequence>
<dbReference type="SUPFAM" id="SSF56059">
    <property type="entry name" value="Glutathione synthetase ATP-binding domain-like"/>
    <property type="match status" value="1"/>
</dbReference>
<dbReference type="GO" id="GO:0016874">
    <property type="term" value="F:ligase activity"/>
    <property type="evidence" value="ECO:0007669"/>
    <property type="project" value="UniProtKB-KW"/>
</dbReference>
<protein>
    <submittedName>
        <fullName evidence="6">Carbamoyl phosphate synthase-like protein</fullName>
    </submittedName>
</protein>
<evidence type="ECO:0000256" key="4">
    <source>
        <dbReference type="PROSITE-ProRule" id="PRU00409"/>
    </source>
</evidence>
<comment type="caution">
    <text evidence="6">The sequence shown here is derived from an EMBL/GenBank/DDBJ whole genome shotgun (WGS) entry which is preliminary data.</text>
</comment>
<dbReference type="AlphaFoldDB" id="A0A329U5S9"/>
<dbReference type="NCBIfam" id="NF009404">
    <property type="entry name" value="PRK12767.1-3"/>
    <property type="match status" value="1"/>
</dbReference>
<proteinExistence type="predicted"/>
<feature type="domain" description="ATP-grasp" evidence="5">
    <location>
        <begin position="116"/>
        <end position="308"/>
    </location>
</feature>
<keyword evidence="2 4" id="KW-0547">Nucleotide-binding</keyword>
<dbReference type="InterPro" id="IPR013815">
    <property type="entry name" value="ATP_grasp_subdomain_1"/>
</dbReference>
<evidence type="ECO:0000256" key="3">
    <source>
        <dbReference type="ARBA" id="ARBA00022840"/>
    </source>
</evidence>
<evidence type="ECO:0000259" key="5">
    <source>
        <dbReference type="PROSITE" id="PS50975"/>
    </source>
</evidence>
<dbReference type="InterPro" id="IPR003806">
    <property type="entry name" value="ATP-grasp_PylC-type"/>
</dbReference>
<gene>
    <name evidence="6" type="ORF">C4N24_09990</name>
</gene>
<evidence type="ECO:0000313" key="6">
    <source>
        <dbReference type="EMBL" id="RAW56789.1"/>
    </source>
</evidence>